<organism evidence="6 7">
    <name type="scientific">Klebsormidium nitens</name>
    <name type="common">Green alga</name>
    <name type="synonym">Ulothrix nitens</name>
    <dbReference type="NCBI Taxonomy" id="105231"/>
    <lineage>
        <taxon>Eukaryota</taxon>
        <taxon>Viridiplantae</taxon>
        <taxon>Streptophyta</taxon>
        <taxon>Klebsormidiophyceae</taxon>
        <taxon>Klebsormidiales</taxon>
        <taxon>Klebsormidiaceae</taxon>
        <taxon>Klebsormidium</taxon>
    </lineage>
</organism>
<feature type="region of interest" description="Disordered" evidence="4">
    <location>
        <begin position="193"/>
        <end position="305"/>
    </location>
</feature>
<dbReference type="Proteomes" id="UP000054558">
    <property type="component" value="Unassembled WGS sequence"/>
</dbReference>
<dbReference type="PANTHER" id="PTHR23077:SF27">
    <property type="entry name" value="ATPASE FAMILY GENE 2 PROTEIN HOMOLOG A"/>
    <property type="match status" value="1"/>
</dbReference>
<dbReference type="AlphaFoldDB" id="A0A1Y1HV39"/>
<evidence type="ECO:0000256" key="4">
    <source>
        <dbReference type="SAM" id="MobiDB-lite"/>
    </source>
</evidence>
<dbReference type="PROSITE" id="PS00674">
    <property type="entry name" value="AAA"/>
    <property type="match status" value="2"/>
</dbReference>
<gene>
    <name evidence="6" type="ORF">KFL_000690370</name>
</gene>
<evidence type="ECO:0000313" key="7">
    <source>
        <dbReference type="Proteomes" id="UP000054558"/>
    </source>
</evidence>
<feature type="compositionally biased region" description="Basic and acidic residues" evidence="4">
    <location>
        <begin position="683"/>
        <end position="694"/>
    </location>
</feature>
<dbReference type="GO" id="GO:0042273">
    <property type="term" value="P:ribosomal large subunit biogenesis"/>
    <property type="evidence" value="ECO:0000318"/>
    <property type="project" value="GO_Central"/>
</dbReference>
<feature type="region of interest" description="Disordered" evidence="4">
    <location>
        <begin position="362"/>
        <end position="384"/>
    </location>
</feature>
<dbReference type="PANTHER" id="PTHR23077">
    <property type="entry name" value="AAA-FAMILY ATPASE"/>
    <property type="match status" value="1"/>
</dbReference>
<dbReference type="Gene3D" id="3.40.50.300">
    <property type="entry name" value="P-loop containing nucleotide triphosphate hydrolases"/>
    <property type="match status" value="2"/>
</dbReference>
<dbReference type="Pfam" id="PF17862">
    <property type="entry name" value="AAA_lid_3"/>
    <property type="match status" value="2"/>
</dbReference>
<dbReference type="Pfam" id="PF26429">
    <property type="entry name" value="DPBB_CI111"/>
    <property type="match status" value="1"/>
</dbReference>
<dbReference type="CDD" id="cd19511">
    <property type="entry name" value="RecA-like_CDC48_r2-like"/>
    <property type="match status" value="1"/>
</dbReference>
<dbReference type="InterPro" id="IPR003959">
    <property type="entry name" value="ATPase_AAA_core"/>
</dbReference>
<dbReference type="Pfam" id="PF00004">
    <property type="entry name" value="AAA"/>
    <property type="match status" value="2"/>
</dbReference>
<dbReference type="GO" id="GO:0005524">
    <property type="term" value="F:ATP binding"/>
    <property type="evidence" value="ECO:0007669"/>
    <property type="project" value="UniProtKB-KW"/>
</dbReference>
<comment type="similarity">
    <text evidence="1">Belongs to the AAA ATPase family.</text>
</comment>
<feature type="compositionally biased region" description="Polar residues" evidence="4">
    <location>
        <begin position="747"/>
        <end position="775"/>
    </location>
</feature>
<dbReference type="Gene3D" id="1.10.8.60">
    <property type="match status" value="2"/>
</dbReference>
<feature type="domain" description="AAA+ ATPase" evidence="5">
    <location>
        <begin position="478"/>
        <end position="615"/>
    </location>
</feature>
<keyword evidence="2" id="KW-0547">Nucleotide-binding</keyword>
<dbReference type="InterPro" id="IPR003960">
    <property type="entry name" value="ATPase_AAA_CS"/>
</dbReference>
<dbReference type="FunFam" id="3.40.50.300:FF:001985">
    <property type="entry name" value="Chromosome 9, whole genome shotgun sequence"/>
    <property type="match status" value="1"/>
</dbReference>
<name>A0A1Y1HV39_KLENI</name>
<dbReference type="GO" id="GO:0005737">
    <property type="term" value="C:cytoplasm"/>
    <property type="evidence" value="ECO:0000318"/>
    <property type="project" value="GO_Central"/>
</dbReference>
<feature type="compositionally biased region" description="Basic and acidic residues" evidence="4">
    <location>
        <begin position="736"/>
        <end position="746"/>
    </location>
</feature>
<dbReference type="InterPro" id="IPR041569">
    <property type="entry name" value="AAA_lid_3"/>
</dbReference>
<keyword evidence="7" id="KW-1185">Reference proteome</keyword>
<dbReference type="InterPro" id="IPR058958">
    <property type="entry name" value="DPBB_CI111"/>
</dbReference>
<sequence>MGKSKGSRSPKPEGSPRMVAPPGGTAGNVSAPGLVGHSFEVAIIGTAPRGPTNGPARIYLSPTLMMAEAVGTGDLLAVGLLGSEGGLVNLTALHQLTSGQSASSCGDFFTLVDAWPSPKLPRDAARLSPPLADSLAQPPGGSVLCLFPLQKVDTLSGPDTQSVSGPKSTAVQSNIRAKFRMERCSNLQLRWCPPQSTDHTEPLPLPLSPLTPPSKGTPPSRPGIPLDTQSPQSPQTPNPHPQTPGLQAQNPLTPTPQTPRGRRPPQASPATPKGRNVSRGSASPSPSPLKRNQEEQPPPRMTEGQRAAVTSLLGDAKGRGVVETFAARWLAGRHLVEGNHVIIPLCGFNCTFQVLCPTASEAATSTPPEEPSFSFRPPETNPPLPSASVPPLVAFSVVGATKVSFLEPTESELDAQTRGEEKARLENAENLEVGEAIEKERVGYSELGGVGEQIKALRELVELPLRRPEMFRRYGIRPPRGVLLYGPPGTGKTLLARAAAIESGASMFVINGPEIVSAHYGESEEALRDVFAAAEKAAPSVIFIDELDAIAPARETGTEDMAQRMVAALLTLLDGGSGNFNRVIVIAATNRPESIDPALRRPGRFDRELEIGVPTPKGRLEILHTLLRGKRHSLRPSDVNTLAAATHGFVGADLAALCNEAALNALRRIIGARVQSAQSAGPRDADVRRTDVKRDEGLRAEGKCRIESAKGEVGGGNRSGEGTFGELLDSVQTSGRAEDTESKSKQTLENNIGATSSGESSGARNGQVQSGSDNGLESDVTARLSSLGLEDPSQNGDSAGLAVDSLPGPTSRLQSNPLILPDYPDRQIQRDSDSLKQLPSPSSEPASASRTPSTSAETPISHNPSNSLFASSTENPPSSANPPEPRNFSKPPCITLADFEAAQTKIRPSAMREVMIEVPRVRWADIGGQKATKQKLQETVEWPQKHPEAFSRVGAQAPRGVLLYGPPGCSKTLMARAVATEAGLNFLAVKGPELFSKWVGESEKAVRALFARARASSPSIIFFDEIDGLAATRDDGSTDGGTGVSERVMSQLLTELDGLSPLAGVAIIGATNRPDIIDPALLRPGRFDRMLFVSPPDCKAREQIFGICLRATPCDAGVRVEDLAERTEKYTGADIAAVCREAALAALEEDLSATSVKPRHFDAALKTVGPSISPHDETFYASFQRG</sequence>
<dbReference type="GO" id="GO:0016887">
    <property type="term" value="F:ATP hydrolysis activity"/>
    <property type="evidence" value="ECO:0000318"/>
    <property type="project" value="GO_Central"/>
</dbReference>
<dbReference type="SUPFAM" id="SSF52540">
    <property type="entry name" value="P-loop containing nucleoside triphosphate hydrolases"/>
    <property type="match status" value="2"/>
</dbReference>
<evidence type="ECO:0000259" key="5">
    <source>
        <dbReference type="SMART" id="SM00382"/>
    </source>
</evidence>
<reference evidence="6 7" key="1">
    <citation type="journal article" date="2014" name="Nat. Commun.">
        <title>Klebsormidium flaccidum genome reveals primary factors for plant terrestrial adaptation.</title>
        <authorList>
            <person name="Hori K."/>
            <person name="Maruyama F."/>
            <person name="Fujisawa T."/>
            <person name="Togashi T."/>
            <person name="Yamamoto N."/>
            <person name="Seo M."/>
            <person name="Sato S."/>
            <person name="Yamada T."/>
            <person name="Mori H."/>
            <person name="Tajima N."/>
            <person name="Moriyama T."/>
            <person name="Ikeuchi M."/>
            <person name="Watanabe M."/>
            <person name="Wada H."/>
            <person name="Kobayashi K."/>
            <person name="Saito M."/>
            <person name="Masuda T."/>
            <person name="Sasaki-Sekimoto Y."/>
            <person name="Mashiguchi K."/>
            <person name="Awai K."/>
            <person name="Shimojima M."/>
            <person name="Masuda S."/>
            <person name="Iwai M."/>
            <person name="Nobusawa T."/>
            <person name="Narise T."/>
            <person name="Kondo S."/>
            <person name="Saito H."/>
            <person name="Sato R."/>
            <person name="Murakawa M."/>
            <person name="Ihara Y."/>
            <person name="Oshima-Yamada Y."/>
            <person name="Ohtaka K."/>
            <person name="Satoh M."/>
            <person name="Sonobe K."/>
            <person name="Ishii M."/>
            <person name="Ohtani R."/>
            <person name="Kanamori-Sato M."/>
            <person name="Honoki R."/>
            <person name="Miyazaki D."/>
            <person name="Mochizuki H."/>
            <person name="Umetsu J."/>
            <person name="Higashi K."/>
            <person name="Shibata D."/>
            <person name="Kamiya Y."/>
            <person name="Sato N."/>
            <person name="Nakamura Y."/>
            <person name="Tabata S."/>
            <person name="Ida S."/>
            <person name="Kurokawa K."/>
            <person name="Ohta H."/>
        </authorList>
    </citation>
    <scope>NUCLEOTIDE SEQUENCE [LARGE SCALE GENOMIC DNA]</scope>
    <source>
        <strain evidence="6 7">NIES-2285</strain>
    </source>
</reference>
<proteinExistence type="inferred from homology"/>
<accession>A0A1Y1HV39</accession>
<dbReference type="InterPro" id="IPR027417">
    <property type="entry name" value="P-loop_NTPase"/>
</dbReference>
<evidence type="ECO:0000313" key="6">
    <source>
        <dbReference type="EMBL" id="GAQ81059.1"/>
    </source>
</evidence>
<evidence type="ECO:0000256" key="2">
    <source>
        <dbReference type="ARBA" id="ARBA00022741"/>
    </source>
</evidence>
<keyword evidence="3" id="KW-0067">ATP-binding</keyword>
<dbReference type="InterPro" id="IPR003593">
    <property type="entry name" value="AAA+_ATPase"/>
</dbReference>
<dbReference type="FunFam" id="3.40.50.300:FF:000661">
    <property type="entry name" value="calmodulin-interacting protein 111 isoform X1"/>
    <property type="match status" value="1"/>
</dbReference>
<dbReference type="FunFam" id="1.10.8.60:FF:000038">
    <property type="entry name" value="spermatogenesis-associated protein 5-like protein 1"/>
    <property type="match status" value="1"/>
</dbReference>
<feature type="region of interest" description="Disordered" evidence="4">
    <location>
        <begin position="1"/>
        <end position="30"/>
    </location>
</feature>
<feature type="region of interest" description="Disordered" evidence="4">
    <location>
        <begin position="731"/>
        <end position="892"/>
    </location>
</feature>
<dbReference type="OrthoDB" id="27435at2759"/>
<dbReference type="EMBL" id="DF237018">
    <property type="protein sequence ID" value="GAQ81059.1"/>
    <property type="molecule type" value="Genomic_DNA"/>
</dbReference>
<dbReference type="CDD" id="cd19503">
    <property type="entry name" value="RecA-like_CDC48_NLV2_r1-like"/>
    <property type="match status" value="1"/>
</dbReference>
<feature type="compositionally biased region" description="Pro residues" evidence="4">
    <location>
        <begin position="203"/>
        <end position="222"/>
    </location>
</feature>
<dbReference type="STRING" id="105231.A0A1Y1HV39"/>
<feature type="region of interest" description="Disordered" evidence="4">
    <location>
        <begin position="674"/>
        <end position="694"/>
    </location>
</feature>
<feature type="compositionally biased region" description="Low complexity" evidence="4">
    <location>
        <begin position="839"/>
        <end position="859"/>
    </location>
</feature>
<feature type="compositionally biased region" description="Polar residues" evidence="4">
    <location>
        <begin position="860"/>
        <end position="869"/>
    </location>
</feature>
<dbReference type="InterPro" id="IPR050168">
    <property type="entry name" value="AAA_ATPase_domain"/>
</dbReference>
<evidence type="ECO:0000256" key="3">
    <source>
        <dbReference type="ARBA" id="ARBA00022840"/>
    </source>
</evidence>
<feature type="domain" description="AAA+ ATPase" evidence="5">
    <location>
        <begin position="957"/>
        <end position="1097"/>
    </location>
</feature>
<dbReference type="SMART" id="SM00382">
    <property type="entry name" value="AAA"/>
    <property type="match status" value="2"/>
</dbReference>
<feature type="compositionally biased region" description="Low complexity" evidence="4">
    <location>
        <begin position="364"/>
        <end position="378"/>
    </location>
</feature>
<dbReference type="OMA" id="SECTHLA"/>
<evidence type="ECO:0000256" key="1">
    <source>
        <dbReference type="ARBA" id="ARBA00006914"/>
    </source>
</evidence>
<protein>
    <submittedName>
        <fullName evidence="6">Nuclear AAA ATPase</fullName>
    </submittedName>
</protein>
<feature type="compositionally biased region" description="Basic and acidic residues" evidence="4">
    <location>
        <begin position="823"/>
        <end position="834"/>
    </location>
</feature>